<evidence type="ECO:0008006" key="4">
    <source>
        <dbReference type="Google" id="ProtNLM"/>
    </source>
</evidence>
<feature type="transmembrane region" description="Helical" evidence="1">
    <location>
        <begin position="90"/>
        <end position="111"/>
    </location>
</feature>
<keyword evidence="3" id="KW-1185">Reference proteome</keyword>
<keyword evidence="1" id="KW-1133">Transmembrane helix</keyword>
<keyword evidence="1" id="KW-0812">Transmembrane</keyword>
<sequence>MIQPAPATPAAGGRRLIVAALGAVLVGVAAGAVWAWLAHPALWEARDGGLVLTEAAARGRFSVVVVFVLIGVIVSVVGGWLVVRLVPDAGWLAVPLVAMLTVLAAVVAWRVGIVLGPPDPSSVSGVTNGDRVPSELAIDSVAPFLVWPIFGLAGVIGATWSDGRRVSERSEPRPLP</sequence>
<proteinExistence type="predicted"/>
<dbReference type="AlphaFoldDB" id="A0A371P362"/>
<evidence type="ECO:0000313" key="2">
    <source>
        <dbReference type="EMBL" id="REK70384.1"/>
    </source>
</evidence>
<feature type="transmembrane region" description="Helical" evidence="1">
    <location>
        <begin position="61"/>
        <end position="83"/>
    </location>
</feature>
<organism evidence="2 3">
    <name type="scientific">Aeromicrobium endophyticum</name>
    <dbReference type="NCBI Taxonomy" id="2292704"/>
    <lineage>
        <taxon>Bacteria</taxon>
        <taxon>Bacillati</taxon>
        <taxon>Actinomycetota</taxon>
        <taxon>Actinomycetes</taxon>
        <taxon>Propionibacteriales</taxon>
        <taxon>Nocardioidaceae</taxon>
        <taxon>Aeromicrobium</taxon>
    </lineage>
</organism>
<dbReference type="RefSeq" id="WP_119704978.1">
    <property type="nucleotide sequence ID" value="NZ_JBHSOI010000002.1"/>
</dbReference>
<gene>
    <name evidence="2" type="ORF">DX116_14675</name>
</gene>
<reference evidence="2 3" key="1">
    <citation type="submission" date="2018-08" db="EMBL/GenBank/DDBJ databases">
        <title>Aeromicrobium sp. M2KJ-4, whole genome shotgun sequence.</title>
        <authorList>
            <person name="Tuo L."/>
        </authorList>
    </citation>
    <scope>NUCLEOTIDE SEQUENCE [LARGE SCALE GENOMIC DNA]</scope>
    <source>
        <strain evidence="2 3">M2KJ-4</strain>
    </source>
</reference>
<dbReference type="Proteomes" id="UP000265581">
    <property type="component" value="Unassembled WGS sequence"/>
</dbReference>
<feature type="transmembrane region" description="Helical" evidence="1">
    <location>
        <begin position="141"/>
        <end position="160"/>
    </location>
</feature>
<evidence type="ECO:0000256" key="1">
    <source>
        <dbReference type="SAM" id="Phobius"/>
    </source>
</evidence>
<keyword evidence="1" id="KW-0472">Membrane</keyword>
<evidence type="ECO:0000313" key="3">
    <source>
        <dbReference type="Proteomes" id="UP000265581"/>
    </source>
</evidence>
<name>A0A371P362_9ACTN</name>
<protein>
    <recommendedName>
        <fullName evidence="4">DUF2567 domain-containing protein</fullName>
    </recommendedName>
</protein>
<comment type="caution">
    <text evidence="2">The sequence shown here is derived from an EMBL/GenBank/DDBJ whole genome shotgun (WGS) entry which is preliminary data.</text>
</comment>
<dbReference type="EMBL" id="QUBR01000002">
    <property type="protein sequence ID" value="REK70384.1"/>
    <property type="molecule type" value="Genomic_DNA"/>
</dbReference>
<dbReference type="OrthoDB" id="3748802at2"/>
<accession>A0A371P362</accession>
<feature type="transmembrane region" description="Helical" evidence="1">
    <location>
        <begin position="16"/>
        <end position="37"/>
    </location>
</feature>